<sequence>SWMQTTVAALVCTSFTALCGCDSTWTTRSLPRRARLRRARDGEDLRVGAAVAATSALVAMPELAALCFLPEVLVFDLDDTLWEGDVDMTSGPPFRPEGGSDGLVTARDGDSLRMFQHAEEIFSWIEASGLRAAVASHTSQGPWAEVLLATLKTERGTSYSSIAAIKEMHRAETVANRSKAVHLRKIAQRAGCELHDMVFFDNMSHNVEDGESVHVTSCFTPQGLTWAKFLQCLQDFDSRALARATRSEAAG</sequence>
<dbReference type="SUPFAM" id="SSF56784">
    <property type="entry name" value="HAD-like"/>
    <property type="match status" value="1"/>
</dbReference>
<feature type="chain" id="PRO_5033045192" description="Magnesium-dependent phosphatase-1" evidence="1">
    <location>
        <begin position="22"/>
        <end position="251"/>
    </location>
</feature>
<dbReference type="GO" id="GO:0003993">
    <property type="term" value="F:acid phosphatase activity"/>
    <property type="evidence" value="ECO:0007669"/>
    <property type="project" value="TreeGrafter"/>
</dbReference>
<dbReference type="EMBL" id="CAJNNV010001490">
    <property type="protein sequence ID" value="CAE8585171.1"/>
    <property type="molecule type" value="Genomic_DNA"/>
</dbReference>
<feature type="non-terminal residue" evidence="2">
    <location>
        <position position="251"/>
    </location>
</feature>
<evidence type="ECO:0000313" key="3">
    <source>
        <dbReference type="Proteomes" id="UP000654075"/>
    </source>
</evidence>
<dbReference type="PANTHER" id="PTHR17901:SF14">
    <property type="entry name" value="MAGNESIUM-DEPENDENT PHOSPHATASE 1"/>
    <property type="match status" value="1"/>
</dbReference>
<dbReference type="PANTHER" id="PTHR17901">
    <property type="entry name" value="MAGNESIUM-DEPENDENT PHOSPHATASE 1 MDP1"/>
    <property type="match status" value="1"/>
</dbReference>
<dbReference type="Pfam" id="PF12689">
    <property type="entry name" value="Acid_PPase"/>
    <property type="match status" value="1"/>
</dbReference>
<feature type="signal peptide" evidence="1">
    <location>
        <begin position="1"/>
        <end position="21"/>
    </location>
</feature>
<dbReference type="NCBIfam" id="TIGR01681">
    <property type="entry name" value="HAD-SF-IIIC"/>
    <property type="match status" value="1"/>
</dbReference>
<proteinExistence type="predicted"/>
<gene>
    <name evidence="2" type="ORF">PGLA1383_LOCUS4085</name>
</gene>
<evidence type="ECO:0008006" key="4">
    <source>
        <dbReference type="Google" id="ProtNLM"/>
    </source>
</evidence>
<comment type="caution">
    <text evidence="2">The sequence shown here is derived from an EMBL/GenBank/DDBJ whole genome shotgun (WGS) entry which is preliminary data.</text>
</comment>
<keyword evidence="3" id="KW-1185">Reference proteome</keyword>
<dbReference type="InterPro" id="IPR010033">
    <property type="entry name" value="HAD_SF_ppase_IIIC"/>
</dbReference>
<organism evidence="2 3">
    <name type="scientific">Polarella glacialis</name>
    <name type="common">Dinoflagellate</name>
    <dbReference type="NCBI Taxonomy" id="89957"/>
    <lineage>
        <taxon>Eukaryota</taxon>
        <taxon>Sar</taxon>
        <taxon>Alveolata</taxon>
        <taxon>Dinophyceae</taxon>
        <taxon>Suessiales</taxon>
        <taxon>Suessiaceae</taxon>
        <taxon>Polarella</taxon>
    </lineage>
</organism>
<dbReference type="InterPro" id="IPR023214">
    <property type="entry name" value="HAD_sf"/>
</dbReference>
<protein>
    <recommendedName>
        <fullName evidence="4">Magnesium-dependent phosphatase-1</fullName>
    </recommendedName>
</protein>
<accession>A0A813D9A4</accession>
<dbReference type="OMA" id="TQFTENQ"/>
<reference evidence="2" key="1">
    <citation type="submission" date="2021-02" db="EMBL/GenBank/DDBJ databases">
        <authorList>
            <person name="Dougan E. K."/>
            <person name="Rhodes N."/>
            <person name="Thang M."/>
            <person name="Chan C."/>
        </authorList>
    </citation>
    <scope>NUCLEOTIDE SEQUENCE</scope>
</reference>
<dbReference type="NCBIfam" id="TIGR01685">
    <property type="entry name" value="MDP-1"/>
    <property type="match status" value="1"/>
</dbReference>
<dbReference type="InterPro" id="IPR010036">
    <property type="entry name" value="MDP_1_eu_arc"/>
</dbReference>
<dbReference type="AlphaFoldDB" id="A0A813D9A4"/>
<evidence type="ECO:0000313" key="2">
    <source>
        <dbReference type="EMBL" id="CAE8585171.1"/>
    </source>
</evidence>
<dbReference type="OrthoDB" id="2865258at2759"/>
<name>A0A813D9A4_POLGL</name>
<dbReference type="InterPro" id="IPR036412">
    <property type="entry name" value="HAD-like_sf"/>
</dbReference>
<dbReference type="Gene3D" id="3.40.50.1000">
    <property type="entry name" value="HAD superfamily/HAD-like"/>
    <property type="match status" value="1"/>
</dbReference>
<evidence type="ECO:0000256" key="1">
    <source>
        <dbReference type="SAM" id="SignalP"/>
    </source>
</evidence>
<keyword evidence="1" id="KW-0732">Signal</keyword>
<dbReference type="Proteomes" id="UP000654075">
    <property type="component" value="Unassembled WGS sequence"/>
</dbReference>